<evidence type="ECO:0000259" key="8">
    <source>
        <dbReference type="PROSITE" id="PS01124"/>
    </source>
</evidence>
<dbReference type="SUPFAM" id="SSF46689">
    <property type="entry name" value="Homeodomain-like"/>
    <property type="match status" value="2"/>
</dbReference>
<keyword evidence="5" id="KW-0010">Activator</keyword>
<protein>
    <submittedName>
        <fullName evidence="9">Helix-turn-helix domain-containing protein</fullName>
    </submittedName>
</protein>
<dbReference type="OrthoDB" id="9793422at2"/>
<evidence type="ECO:0000256" key="6">
    <source>
        <dbReference type="ARBA" id="ARBA00023163"/>
    </source>
</evidence>
<dbReference type="SUPFAM" id="SSF51215">
    <property type="entry name" value="Regulatory protein AraC"/>
    <property type="match status" value="1"/>
</dbReference>
<dbReference type="Pfam" id="PF02311">
    <property type="entry name" value="AraC_binding"/>
    <property type="match status" value="1"/>
</dbReference>
<evidence type="ECO:0000256" key="3">
    <source>
        <dbReference type="ARBA" id="ARBA00023015"/>
    </source>
</evidence>
<dbReference type="InterPro" id="IPR009057">
    <property type="entry name" value="Homeodomain-like_sf"/>
</dbReference>
<evidence type="ECO:0000313" key="10">
    <source>
        <dbReference type="Proteomes" id="UP000292781"/>
    </source>
</evidence>
<comment type="caution">
    <text evidence="9">The sequence shown here is derived from an EMBL/GenBank/DDBJ whole genome shotgun (WGS) entry which is preliminary data.</text>
</comment>
<dbReference type="EMBL" id="SJFN01000001">
    <property type="protein sequence ID" value="TBW41388.1"/>
    <property type="molecule type" value="Genomic_DNA"/>
</dbReference>
<dbReference type="InterPro" id="IPR018060">
    <property type="entry name" value="HTH_AraC"/>
</dbReference>
<dbReference type="PANTHER" id="PTHR46796:SF13">
    <property type="entry name" value="HTH-TYPE TRANSCRIPTIONAL ACTIVATOR RHAS"/>
    <property type="match status" value="1"/>
</dbReference>
<dbReference type="Pfam" id="PF12833">
    <property type="entry name" value="HTH_18"/>
    <property type="match status" value="1"/>
</dbReference>
<keyword evidence="7" id="KW-0684">Rhamnose metabolism</keyword>
<evidence type="ECO:0000256" key="5">
    <source>
        <dbReference type="ARBA" id="ARBA00023159"/>
    </source>
</evidence>
<evidence type="ECO:0000313" key="9">
    <source>
        <dbReference type="EMBL" id="TBW41388.1"/>
    </source>
</evidence>
<dbReference type="PROSITE" id="PS00041">
    <property type="entry name" value="HTH_ARAC_FAMILY_1"/>
    <property type="match status" value="1"/>
</dbReference>
<evidence type="ECO:0000256" key="1">
    <source>
        <dbReference type="ARBA" id="ARBA00022490"/>
    </source>
</evidence>
<dbReference type="InterPro" id="IPR003313">
    <property type="entry name" value="AraC-bd"/>
</dbReference>
<dbReference type="InterPro" id="IPR020449">
    <property type="entry name" value="Tscrpt_reg_AraC-type_HTH"/>
</dbReference>
<gene>
    <name evidence="9" type="ORF">EYW49_01285</name>
</gene>
<dbReference type="GO" id="GO:0043565">
    <property type="term" value="F:sequence-specific DNA binding"/>
    <property type="evidence" value="ECO:0007669"/>
    <property type="project" value="InterPro"/>
</dbReference>
<evidence type="ECO:0000256" key="4">
    <source>
        <dbReference type="ARBA" id="ARBA00023125"/>
    </source>
</evidence>
<dbReference type="Proteomes" id="UP000292781">
    <property type="component" value="Unassembled WGS sequence"/>
</dbReference>
<dbReference type="SMART" id="SM00342">
    <property type="entry name" value="HTH_ARAC"/>
    <property type="match status" value="1"/>
</dbReference>
<dbReference type="Gene3D" id="2.60.120.10">
    <property type="entry name" value="Jelly Rolls"/>
    <property type="match status" value="1"/>
</dbReference>
<dbReference type="Gene3D" id="1.10.10.60">
    <property type="entry name" value="Homeodomain-like"/>
    <property type="match status" value="1"/>
</dbReference>
<proteinExistence type="predicted"/>
<dbReference type="InterPro" id="IPR014710">
    <property type="entry name" value="RmlC-like_jellyroll"/>
</dbReference>
<reference evidence="9 10" key="1">
    <citation type="submission" date="2019-02" db="EMBL/GenBank/DDBJ databases">
        <title>Siculibacillus lacustris gen. nov., sp. nov., a new rosette-forming bacterium isolated from a freshwater crater lake (Lake St. Ana, Romania).</title>
        <authorList>
            <person name="Felfoldi T."/>
            <person name="Marton Z."/>
            <person name="Szabo A."/>
            <person name="Mentes A."/>
            <person name="Boka K."/>
            <person name="Marialigeti K."/>
            <person name="Mathe I."/>
            <person name="Koncz M."/>
            <person name="Schumann P."/>
            <person name="Toth E."/>
        </authorList>
    </citation>
    <scope>NUCLEOTIDE SEQUENCE [LARGE SCALE GENOMIC DNA]</scope>
    <source>
        <strain evidence="9 10">SA-279</strain>
    </source>
</reference>
<keyword evidence="10" id="KW-1185">Reference proteome</keyword>
<dbReference type="PROSITE" id="PS01124">
    <property type="entry name" value="HTH_ARAC_FAMILY_2"/>
    <property type="match status" value="1"/>
</dbReference>
<dbReference type="InterPro" id="IPR047220">
    <property type="entry name" value="RhaR_RhaS-like_N"/>
</dbReference>
<dbReference type="InterPro" id="IPR050204">
    <property type="entry name" value="AraC_XylS_family_regulators"/>
</dbReference>
<evidence type="ECO:0000256" key="2">
    <source>
        <dbReference type="ARBA" id="ARBA00022737"/>
    </source>
</evidence>
<dbReference type="InterPro" id="IPR018062">
    <property type="entry name" value="HTH_AraC-typ_CS"/>
</dbReference>
<dbReference type="PRINTS" id="PR00032">
    <property type="entry name" value="HTHARAC"/>
</dbReference>
<organism evidence="9 10">
    <name type="scientific">Siculibacillus lacustris</name>
    <dbReference type="NCBI Taxonomy" id="1549641"/>
    <lineage>
        <taxon>Bacteria</taxon>
        <taxon>Pseudomonadati</taxon>
        <taxon>Pseudomonadota</taxon>
        <taxon>Alphaproteobacteria</taxon>
        <taxon>Hyphomicrobiales</taxon>
        <taxon>Ancalomicrobiaceae</taxon>
        <taxon>Siculibacillus</taxon>
    </lineage>
</organism>
<sequence length="340" mass="38272">MIAFARYGRRLRSRMGTSDPPRNAARTSAEGLHVAFRVDAQRPGRRHMNRAGHAPFGMRLTSRDFFASSDQAIAVEPRNPQDEFPLHDHDFDEIVIVMSGNGWHILNDASHYITCGEIFYIDAKDHHQFCQVSDLKLTNILYRFDRLSIANPSILPLLGGGEAQPDRLRHWQISEDVLARVQPLVAALETESTRPDALSQTLSEALFVQLLILLARNRFPVLGGELHRGAKLGHVLSWLRHRCTEPVDFDDVARSLGCSTRSLNRQFREVIGASPNQYLGCLRLNRAMNALRSSDRSICEVAFDSGYNDSNYFSFCFSRTTGMSPREYRRSAGGLRSVAA</sequence>
<dbReference type="AlphaFoldDB" id="A0A4Q9VZS1"/>
<dbReference type="InterPro" id="IPR037923">
    <property type="entry name" value="HTH-like"/>
</dbReference>
<name>A0A4Q9VZS1_9HYPH</name>
<keyword evidence="1" id="KW-0963">Cytoplasm</keyword>
<keyword evidence="2" id="KW-0677">Repeat</keyword>
<evidence type="ECO:0000256" key="7">
    <source>
        <dbReference type="ARBA" id="ARBA00023308"/>
    </source>
</evidence>
<dbReference type="GO" id="GO:0003700">
    <property type="term" value="F:DNA-binding transcription factor activity"/>
    <property type="evidence" value="ECO:0007669"/>
    <property type="project" value="InterPro"/>
</dbReference>
<keyword evidence="4" id="KW-0238">DNA-binding</keyword>
<dbReference type="CDD" id="cd06977">
    <property type="entry name" value="cupin_RhaR_RhaS-like_N"/>
    <property type="match status" value="1"/>
</dbReference>
<keyword evidence="3" id="KW-0805">Transcription regulation</keyword>
<accession>A0A4Q9VZS1</accession>
<dbReference type="PANTHER" id="PTHR46796">
    <property type="entry name" value="HTH-TYPE TRANSCRIPTIONAL ACTIVATOR RHAS-RELATED"/>
    <property type="match status" value="1"/>
</dbReference>
<feature type="domain" description="HTH araC/xylS-type" evidence="8">
    <location>
        <begin position="233"/>
        <end position="331"/>
    </location>
</feature>
<keyword evidence="6" id="KW-0804">Transcription</keyword>